<sequence>MANWSSLPSELVRRIADCLLDTNDLDCYVDFRAVCPNWRSATDDPKNSSELRFRPCRWIIVDEVFQSDSRLLVNIATGRAVRKDLPVLRNYHVVATTHGGLFVHYHVVATTHGGFFVLADKETYDAVVLNPFTGHMIRFKVFVPSHTDISAAALSGLFTGKLLTRSVVPELRSSPTLILLSDSCYEQYMAVPDSDRLTTDDEDLKLFVLLRLAISGGVCAADGWQSTRALLPVSSVNQIFGLMKQFHIDHYMIFCDRPVTGGFADLPATGQMNHLFLVQSAGEMLAFIKLKQRLKVFRLDTVTHSDELEPVKSIGDRAIFAGYRMCISIPANKFPSVLANCIYYVKSTDSSLDIYQYDLKAEKEERVSQAIGSLNPHTRSFADPPFTIVQLLSSYTTNVRESQLHTTEMLRRLQQPASPISYLGYCSDSDLDIDLKELYY</sequence>
<evidence type="ECO:0000313" key="2">
    <source>
        <dbReference type="EnsemblPlants" id="EMT17081"/>
    </source>
</evidence>
<dbReference type="Pfam" id="PF03478">
    <property type="entry name" value="Beta-prop_KIB1-4"/>
    <property type="match status" value="1"/>
</dbReference>
<evidence type="ECO:0000259" key="1">
    <source>
        <dbReference type="Pfam" id="PF03478"/>
    </source>
</evidence>
<dbReference type="AlphaFoldDB" id="R7W6U6"/>
<name>R7W6U6_AEGTA</name>
<protein>
    <recommendedName>
        <fullName evidence="1">KIB1-4 beta-propeller domain-containing protein</fullName>
    </recommendedName>
</protein>
<feature type="domain" description="KIB1-4 beta-propeller" evidence="1">
    <location>
        <begin position="104"/>
        <end position="356"/>
    </location>
</feature>
<dbReference type="PANTHER" id="PTHR33165">
    <property type="entry name" value="F-BOX DOMAIN CONTAINING PROTEIN-LIKE-RELATED"/>
    <property type="match status" value="1"/>
</dbReference>
<dbReference type="EnsemblPlants" id="EMT17081">
    <property type="protein sequence ID" value="EMT17081"/>
    <property type="gene ID" value="F775_20929"/>
</dbReference>
<dbReference type="InterPro" id="IPR005174">
    <property type="entry name" value="KIB1-4_b-propeller"/>
</dbReference>
<dbReference type="PANTHER" id="PTHR33165:SF84">
    <property type="entry name" value="DUF295 DOMAIN-CONTAINING PROTEIN"/>
    <property type="match status" value="1"/>
</dbReference>
<proteinExistence type="predicted"/>
<reference evidence="2" key="1">
    <citation type="submission" date="2015-06" db="UniProtKB">
        <authorList>
            <consortium name="EnsemblPlants"/>
        </authorList>
    </citation>
    <scope>IDENTIFICATION</scope>
</reference>
<organism evidence="2">
    <name type="scientific">Aegilops tauschii</name>
    <name type="common">Tausch's goatgrass</name>
    <name type="synonym">Aegilops squarrosa</name>
    <dbReference type="NCBI Taxonomy" id="37682"/>
    <lineage>
        <taxon>Eukaryota</taxon>
        <taxon>Viridiplantae</taxon>
        <taxon>Streptophyta</taxon>
        <taxon>Embryophyta</taxon>
        <taxon>Tracheophyta</taxon>
        <taxon>Spermatophyta</taxon>
        <taxon>Magnoliopsida</taxon>
        <taxon>Liliopsida</taxon>
        <taxon>Poales</taxon>
        <taxon>Poaceae</taxon>
        <taxon>BOP clade</taxon>
        <taxon>Pooideae</taxon>
        <taxon>Triticodae</taxon>
        <taxon>Triticeae</taxon>
        <taxon>Triticinae</taxon>
        <taxon>Aegilops</taxon>
    </lineage>
</organism>
<accession>R7W6U6</accession>